<dbReference type="EMBL" id="LR134359">
    <property type="protein sequence ID" value="VEG61875.1"/>
    <property type="molecule type" value="Genomic_DNA"/>
</dbReference>
<reference evidence="1 2" key="1">
    <citation type="submission" date="2018-12" db="EMBL/GenBank/DDBJ databases">
        <authorList>
            <consortium name="Pathogen Informatics"/>
        </authorList>
    </citation>
    <scope>NUCLEOTIDE SEQUENCE [LARGE SCALE GENOMIC DNA]</scope>
    <source>
        <strain evidence="1 2">NCTC11951</strain>
    </source>
</reference>
<accession>A0A3S4S461</accession>
<gene>
    <name evidence="1" type="ORF">NCTC11951_01029</name>
</gene>
<sequence>MKRIILLSNLAILSLYASDTKDNKKTIQMLEQSPYKEDANLKKLQQHFKSKRWSDYHRSF</sequence>
<organism evidence="1 2">
    <name type="scientific">Campylobacter jejuni subsp. doylei</name>
    <dbReference type="NCBI Taxonomy" id="32021"/>
    <lineage>
        <taxon>Bacteria</taxon>
        <taxon>Pseudomonadati</taxon>
        <taxon>Campylobacterota</taxon>
        <taxon>Epsilonproteobacteria</taxon>
        <taxon>Campylobacterales</taxon>
        <taxon>Campylobacteraceae</taxon>
        <taxon>Campylobacter</taxon>
    </lineage>
</organism>
<evidence type="ECO:0000313" key="2">
    <source>
        <dbReference type="Proteomes" id="UP000275504"/>
    </source>
</evidence>
<dbReference type="AlphaFoldDB" id="A0A3S4S461"/>
<name>A0A3S4S461_CAMJU</name>
<evidence type="ECO:0000313" key="1">
    <source>
        <dbReference type="EMBL" id="VEG61875.1"/>
    </source>
</evidence>
<protein>
    <submittedName>
        <fullName evidence="1">Membrane protein</fullName>
    </submittedName>
</protein>
<proteinExistence type="predicted"/>
<dbReference type="Proteomes" id="UP000275504">
    <property type="component" value="Chromosome"/>
</dbReference>